<dbReference type="EMBL" id="JASPKY010000444">
    <property type="protein sequence ID" value="KAK9696687.1"/>
    <property type="molecule type" value="Genomic_DNA"/>
</dbReference>
<keyword evidence="2" id="KW-1185">Reference proteome</keyword>
<gene>
    <name evidence="1" type="ORF">QE152_g31429</name>
</gene>
<comment type="caution">
    <text evidence="1">The sequence shown here is derived from an EMBL/GenBank/DDBJ whole genome shotgun (WGS) entry which is preliminary data.</text>
</comment>
<name>A0AAW1J1K7_POPJA</name>
<dbReference type="AlphaFoldDB" id="A0AAW1J1K7"/>
<organism evidence="1 2">
    <name type="scientific">Popillia japonica</name>
    <name type="common">Japanese beetle</name>
    <dbReference type="NCBI Taxonomy" id="7064"/>
    <lineage>
        <taxon>Eukaryota</taxon>
        <taxon>Metazoa</taxon>
        <taxon>Ecdysozoa</taxon>
        <taxon>Arthropoda</taxon>
        <taxon>Hexapoda</taxon>
        <taxon>Insecta</taxon>
        <taxon>Pterygota</taxon>
        <taxon>Neoptera</taxon>
        <taxon>Endopterygota</taxon>
        <taxon>Coleoptera</taxon>
        <taxon>Polyphaga</taxon>
        <taxon>Scarabaeiformia</taxon>
        <taxon>Scarabaeidae</taxon>
        <taxon>Rutelinae</taxon>
        <taxon>Popillia</taxon>
    </lineage>
</organism>
<evidence type="ECO:0000313" key="2">
    <source>
        <dbReference type="Proteomes" id="UP001458880"/>
    </source>
</evidence>
<accession>A0AAW1J1K7</accession>
<reference evidence="1 2" key="1">
    <citation type="journal article" date="2024" name="BMC Genomics">
        <title>De novo assembly and annotation of Popillia japonica's genome with initial clues to its potential as an invasive pest.</title>
        <authorList>
            <person name="Cucini C."/>
            <person name="Boschi S."/>
            <person name="Funari R."/>
            <person name="Cardaioli E."/>
            <person name="Iannotti N."/>
            <person name="Marturano G."/>
            <person name="Paoli F."/>
            <person name="Bruttini M."/>
            <person name="Carapelli A."/>
            <person name="Frati F."/>
            <person name="Nardi F."/>
        </authorList>
    </citation>
    <scope>NUCLEOTIDE SEQUENCE [LARGE SCALE GENOMIC DNA]</scope>
    <source>
        <strain evidence="1">DMR45628</strain>
    </source>
</reference>
<sequence length="112" mass="13217">MIIMKTFQDFYHSGLSFHLNPPGFDFSSKLQKFFRRVAGSIYSEVVGTKSSIEEDEKQKFFRRVAGSIYSEVVGTKSSIEEDEKMFSQYWKSSFKRFRPIERALITFDLFLR</sequence>
<evidence type="ECO:0000313" key="1">
    <source>
        <dbReference type="EMBL" id="KAK9696687.1"/>
    </source>
</evidence>
<protein>
    <submittedName>
        <fullName evidence="1">Uncharacterized protein</fullName>
    </submittedName>
</protein>
<dbReference type="Proteomes" id="UP001458880">
    <property type="component" value="Unassembled WGS sequence"/>
</dbReference>
<proteinExistence type="predicted"/>